<organism evidence="1">
    <name type="scientific">marine sediment metagenome</name>
    <dbReference type="NCBI Taxonomy" id="412755"/>
    <lineage>
        <taxon>unclassified sequences</taxon>
        <taxon>metagenomes</taxon>
        <taxon>ecological metagenomes</taxon>
    </lineage>
</organism>
<evidence type="ECO:0000313" key="1">
    <source>
        <dbReference type="EMBL" id="GAF79715.1"/>
    </source>
</evidence>
<name>X0TUC0_9ZZZZ</name>
<gene>
    <name evidence="1" type="ORF">S01H1_08864</name>
</gene>
<accession>X0TUC0</accession>
<dbReference type="AlphaFoldDB" id="X0TUC0"/>
<sequence length="161" mass="17987">HADGSLAKEIPITYITPPKKSPNGRFVMCEVHLETGQRATLEPEHLDRHYPGWRSLIQEEPPPTPPEDKLKVLNQALRQAGKRTKLAEIQRDGLDYLVIKTSKGSKVIVPLVRRRGNIIALSVLRATKWQANAWLCNGQAGTGTKEIIWWGERNGPTIGKA</sequence>
<feature type="non-terminal residue" evidence="1">
    <location>
        <position position="1"/>
    </location>
</feature>
<comment type="caution">
    <text evidence="1">The sequence shown here is derived from an EMBL/GenBank/DDBJ whole genome shotgun (WGS) entry which is preliminary data.</text>
</comment>
<protein>
    <submittedName>
        <fullName evidence="1">Uncharacterized protein</fullName>
    </submittedName>
</protein>
<reference evidence="1" key="1">
    <citation type="journal article" date="2014" name="Front. Microbiol.">
        <title>High frequency of phylogenetically diverse reductive dehalogenase-homologous genes in deep subseafloor sedimentary metagenomes.</title>
        <authorList>
            <person name="Kawai M."/>
            <person name="Futagami T."/>
            <person name="Toyoda A."/>
            <person name="Takaki Y."/>
            <person name="Nishi S."/>
            <person name="Hori S."/>
            <person name="Arai W."/>
            <person name="Tsubouchi T."/>
            <person name="Morono Y."/>
            <person name="Uchiyama I."/>
            <person name="Ito T."/>
            <person name="Fujiyama A."/>
            <person name="Inagaki F."/>
            <person name="Takami H."/>
        </authorList>
    </citation>
    <scope>NUCLEOTIDE SEQUENCE</scope>
    <source>
        <strain evidence="1">Expedition CK06-06</strain>
    </source>
</reference>
<dbReference type="EMBL" id="BARS01004535">
    <property type="protein sequence ID" value="GAF79715.1"/>
    <property type="molecule type" value="Genomic_DNA"/>
</dbReference>
<proteinExistence type="predicted"/>